<evidence type="ECO:0000313" key="2">
    <source>
        <dbReference type="EMBL" id="KAF2584973.1"/>
    </source>
</evidence>
<gene>
    <name evidence="1" type="ORF">F2Q68_00030468</name>
    <name evidence="2" type="ORF">F2Q70_00035334</name>
</gene>
<name>A0A8S9JUF8_BRACR</name>
<dbReference type="EMBL" id="QGKW02002005">
    <property type="protein sequence ID" value="KAF2540264.1"/>
    <property type="molecule type" value="Genomic_DNA"/>
</dbReference>
<accession>A0A8S9JUF8</accession>
<protein>
    <submittedName>
        <fullName evidence="2">Uncharacterized protein</fullName>
    </submittedName>
</protein>
<dbReference type="AlphaFoldDB" id="A0A8S9JUF8"/>
<comment type="caution">
    <text evidence="2">The sequence shown here is derived from an EMBL/GenBank/DDBJ whole genome shotgun (WGS) entry which is preliminary data.</text>
</comment>
<dbReference type="EMBL" id="QGKY02000246">
    <property type="protein sequence ID" value="KAF2584973.1"/>
    <property type="molecule type" value="Genomic_DNA"/>
</dbReference>
<reference evidence="2" key="1">
    <citation type="submission" date="2019-12" db="EMBL/GenBank/DDBJ databases">
        <title>Genome sequencing and annotation of Brassica cretica.</title>
        <authorList>
            <person name="Studholme D.J."/>
            <person name="Sarris P.F."/>
        </authorList>
    </citation>
    <scope>NUCLEOTIDE SEQUENCE</scope>
    <source>
        <strain evidence="1">PFS-001/15</strain>
        <strain evidence="2">PFS-102/07</strain>
        <tissue evidence="2">Leaf</tissue>
    </source>
</reference>
<organism evidence="2">
    <name type="scientific">Brassica cretica</name>
    <name type="common">Mustard</name>
    <dbReference type="NCBI Taxonomy" id="69181"/>
    <lineage>
        <taxon>Eukaryota</taxon>
        <taxon>Viridiplantae</taxon>
        <taxon>Streptophyta</taxon>
        <taxon>Embryophyta</taxon>
        <taxon>Tracheophyta</taxon>
        <taxon>Spermatophyta</taxon>
        <taxon>Magnoliopsida</taxon>
        <taxon>eudicotyledons</taxon>
        <taxon>Gunneridae</taxon>
        <taxon>Pentapetalae</taxon>
        <taxon>rosids</taxon>
        <taxon>malvids</taxon>
        <taxon>Brassicales</taxon>
        <taxon>Brassicaceae</taxon>
        <taxon>Brassiceae</taxon>
        <taxon>Brassica</taxon>
    </lineage>
</organism>
<sequence length="146" mass="16915">MTSSDEKHRMVQPWLTGDSIKEYTRMFGFVSYPRSGRVRSLRNGLSSVATYRAVCVLSHYVSSRVRARSLRSDRAMCVLDRYVATELGLCVVRLPYSILSVAGLDTCLLPWDNRYLVRSRLEEAFTARLFVKIFFTKNHFRRKCSC</sequence>
<proteinExistence type="predicted"/>
<dbReference type="Proteomes" id="UP000712281">
    <property type="component" value="Unassembled WGS sequence"/>
</dbReference>
<evidence type="ECO:0000313" key="1">
    <source>
        <dbReference type="EMBL" id="KAF2540264.1"/>
    </source>
</evidence>